<dbReference type="PANTHER" id="PTHR45750">
    <property type="entry name" value="GH11602P"/>
    <property type="match status" value="1"/>
</dbReference>
<feature type="non-terminal residue" evidence="4">
    <location>
        <position position="1"/>
    </location>
</feature>
<evidence type="ECO:0000313" key="4">
    <source>
        <dbReference type="EMBL" id="ETW85264.1"/>
    </source>
</evidence>
<evidence type="ECO:0000256" key="1">
    <source>
        <dbReference type="ARBA" id="ARBA00023117"/>
    </source>
</evidence>
<dbReference type="Pfam" id="PF00439">
    <property type="entry name" value="Bromodomain"/>
    <property type="match status" value="1"/>
</dbReference>
<dbReference type="InterPro" id="IPR037800">
    <property type="entry name" value="GCN5"/>
</dbReference>
<dbReference type="OrthoDB" id="1937912at2759"/>
<dbReference type="InterPro" id="IPR036427">
    <property type="entry name" value="Bromodomain-like_sf"/>
</dbReference>
<organism evidence="4 5">
    <name type="scientific">Heterobasidion irregulare (strain TC 32-1)</name>
    <dbReference type="NCBI Taxonomy" id="747525"/>
    <lineage>
        <taxon>Eukaryota</taxon>
        <taxon>Fungi</taxon>
        <taxon>Dikarya</taxon>
        <taxon>Basidiomycota</taxon>
        <taxon>Agaricomycotina</taxon>
        <taxon>Agaricomycetes</taxon>
        <taxon>Russulales</taxon>
        <taxon>Bondarzewiaceae</taxon>
        <taxon>Heterobasidion</taxon>
        <taxon>Heterobasidion annosum species complex</taxon>
    </lineage>
</organism>
<dbReference type="InterPro" id="IPR001487">
    <property type="entry name" value="Bromodomain"/>
</dbReference>
<dbReference type="PRINTS" id="PR00503">
    <property type="entry name" value="BROMODOMAIN"/>
</dbReference>
<keyword evidence="1 2" id="KW-0103">Bromodomain</keyword>
<sequence>DFSTTEHKLKTEQYQDLDMFIADAQLVCDNAKVYNPEDTIYYKGTIKMEQVLMGHVSRVCEIS</sequence>
<dbReference type="GO" id="GO:0000123">
    <property type="term" value="C:histone acetyltransferase complex"/>
    <property type="evidence" value="ECO:0007669"/>
    <property type="project" value="TreeGrafter"/>
</dbReference>
<evidence type="ECO:0000259" key="3">
    <source>
        <dbReference type="PROSITE" id="PS50014"/>
    </source>
</evidence>
<dbReference type="PANTHER" id="PTHR45750:SF3">
    <property type="entry name" value="HISTONE ACETYLTRANSFERASE"/>
    <property type="match status" value="1"/>
</dbReference>
<dbReference type="EMBL" id="KI925455">
    <property type="protein sequence ID" value="ETW85264.1"/>
    <property type="molecule type" value="Genomic_DNA"/>
</dbReference>
<dbReference type="GeneID" id="20674166"/>
<accession>W4KHS5</accession>
<gene>
    <name evidence="4" type="ORF">HETIRDRAFT_42698</name>
</gene>
<dbReference type="RefSeq" id="XP_009541752.1">
    <property type="nucleotide sequence ID" value="XM_009543457.1"/>
</dbReference>
<dbReference type="HOGENOM" id="CLU_2892013_0_0_1"/>
<dbReference type="Gene3D" id="1.20.920.10">
    <property type="entry name" value="Bromodomain-like"/>
    <property type="match status" value="1"/>
</dbReference>
<dbReference type="STRING" id="747525.W4KHS5"/>
<dbReference type="InParanoid" id="W4KHS5"/>
<dbReference type="GO" id="GO:0045944">
    <property type="term" value="P:positive regulation of transcription by RNA polymerase II"/>
    <property type="evidence" value="ECO:0007669"/>
    <property type="project" value="TreeGrafter"/>
</dbReference>
<dbReference type="PROSITE" id="PS50014">
    <property type="entry name" value="BROMODOMAIN_2"/>
    <property type="match status" value="1"/>
</dbReference>
<dbReference type="GO" id="GO:0010484">
    <property type="term" value="F:histone H3 acetyltransferase activity"/>
    <property type="evidence" value="ECO:0007669"/>
    <property type="project" value="TreeGrafter"/>
</dbReference>
<proteinExistence type="predicted"/>
<dbReference type="Proteomes" id="UP000030671">
    <property type="component" value="Unassembled WGS sequence"/>
</dbReference>
<evidence type="ECO:0000256" key="2">
    <source>
        <dbReference type="PROSITE-ProRule" id="PRU00035"/>
    </source>
</evidence>
<protein>
    <recommendedName>
        <fullName evidence="3">Bromo domain-containing protein</fullName>
    </recommendedName>
</protein>
<name>W4KHS5_HETIT</name>
<dbReference type="SUPFAM" id="SSF47370">
    <property type="entry name" value="Bromodomain"/>
    <property type="match status" value="1"/>
</dbReference>
<dbReference type="AlphaFoldDB" id="W4KHS5"/>
<dbReference type="KEGG" id="hir:HETIRDRAFT_42698"/>
<keyword evidence="5" id="KW-1185">Reference proteome</keyword>
<evidence type="ECO:0000313" key="5">
    <source>
        <dbReference type="Proteomes" id="UP000030671"/>
    </source>
</evidence>
<feature type="domain" description="Bromo" evidence="3">
    <location>
        <begin position="1"/>
        <end position="42"/>
    </location>
</feature>
<reference evidence="4 5" key="1">
    <citation type="journal article" date="2012" name="New Phytol.">
        <title>Insight into trade-off between wood decay and parasitism from the genome of a fungal forest pathogen.</title>
        <authorList>
            <person name="Olson A."/>
            <person name="Aerts A."/>
            <person name="Asiegbu F."/>
            <person name="Belbahri L."/>
            <person name="Bouzid O."/>
            <person name="Broberg A."/>
            <person name="Canback B."/>
            <person name="Coutinho P.M."/>
            <person name="Cullen D."/>
            <person name="Dalman K."/>
            <person name="Deflorio G."/>
            <person name="van Diepen L.T."/>
            <person name="Dunand C."/>
            <person name="Duplessis S."/>
            <person name="Durling M."/>
            <person name="Gonthier P."/>
            <person name="Grimwood J."/>
            <person name="Fossdal C.G."/>
            <person name="Hansson D."/>
            <person name="Henrissat B."/>
            <person name="Hietala A."/>
            <person name="Himmelstrand K."/>
            <person name="Hoffmeister D."/>
            <person name="Hogberg N."/>
            <person name="James T.Y."/>
            <person name="Karlsson M."/>
            <person name="Kohler A."/>
            <person name="Kues U."/>
            <person name="Lee Y.H."/>
            <person name="Lin Y.C."/>
            <person name="Lind M."/>
            <person name="Lindquist E."/>
            <person name="Lombard V."/>
            <person name="Lucas S."/>
            <person name="Lunden K."/>
            <person name="Morin E."/>
            <person name="Murat C."/>
            <person name="Park J."/>
            <person name="Raffaello T."/>
            <person name="Rouze P."/>
            <person name="Salamov A."/>
            <person name="Schmutz J."/>
            <person name="Solheim H."/>
            <person name="Stahlberg J."/>
            <person name="Velez H."/>
            <person name="de Vries R.P."/>
            <person name="Wiebenga A."/>
            <person name="Woodward S."/>
            <person name="Yakovlev I."/>
            <person name="Garbelotto M."/>
            <person name="Martin F."/>
            <person name="Grigoriev I.V."/>
            <person name="Stenlid J."/>
        </authorList>
    </citation>
    <scope>NUCLEOTIDE SEQUENCE [LARGE SCALE GENOMIC DNA]</scope>
    <source>
        <strain evidence="4 5">TC 32-1</strain>
    </source>
</reference>